<evidence type="ECO:0000256" key="1">
    <source>
        <dbReference type="ARBA" id="ARBA00000085"/>
    </source>
</evidence>
<dbReference type="EC" id="2.7.13.3" evidence="2"/>
<keyword evidence="9" id="KW-0472">Membrane</keyword>
<keyword evidence="4" id="KW-0808">Transferase</keyword>
<dbReference type="InterPro" id="IPR036097">
    <property type="entry name" value="HisK_dim/P_sf"/>
</dbReference>
<dbReference type="InterPro" id="IPR003661">
    <property type="entry name" value="HisK_dim/P_dom"/>
</dbReference>
<dbReference type="PANTHER" id="PTHR43065:SF10">
    <property type="entry name" value="PEROXIDE STRESS-ACTIVATED HISTIDINE KINASE MAK3"/>
    <property type="match status" value="1"/>
</dbReference>
<feature type="transmembrane region" description="Helical" evidence="9">
    <location>
        <begin position="123"/>
        <end position="145"/>
    </location>
</feature>
<dbReference type="InterPro" id="IPR003594">
    <property type="entry name" value="HATPase_dom"/>
</dbReference>
<dbReference type="Gene3D" id="3.30.565.10">
    <property type="entry name" value="Histidine kinase-like ATPase, C-terminal domain"/>
    <property type="match status" value="1"/>
</dbReference>
<keyword evidence="8" id="KW-0902">Two-component regulatory system</keyword>
<feature type="transmembrane region" description="Helical" evidence="9">
    <location>
        <begin position="94"/>
        <end position="117"/>
    </location>
</feature>
<proteinExistence type="predicted"/>
<accession>A0ABY4YDK6</accession>
<keyword evidence="9" id="KW-1133">Transmembrane helix</keyword>
<evidence type="ECO:0000256" key="7">
    <source>
        <dbReference type="ARBA" id="ARBA00022840"/>
    </source>
</evidence>
<feature type="transmembrane region" description="Helical" evidence="9">
    <location>
        <begin position="50"/>
        <end position="73"/>
    </location>
</feature>
<dbReference type="Gene3D" id="1.10.287.130">
    <property type="match status" value="1"/>
</dbReference>
<keyword evidence="6 11" id="KW-0418">Kinase</keyword>
<keyword evidence="7" id="KW-0067">ATP-binding</keyword>
<evidence type="ECO:0000259" key="10">
    <source>
        <dbReference type="PROSITE" id="PS50109"/>
    </source>
</evidence>
<evidence type="ECO:0000256" key="4">
    <source>
        <dbReference type="ARBA" id="ARBA00022679"/>
    </source>
</evidence>
<name>A0ABY4YDK6_9GAMM</name>
<keyword evidence="9" id="KW-0812">Transmembrane</keyword>
<reference evidence="11" key="1">
    <citation type="submission" date="2021-03" db="EMBL/GenBank/DDBJ databases">
        <title>Legionella lytica PCM 2298.</title>
        <authorList>
            <person name="Koper P."/>
        </authorList>
    </citation>
    <scope>NUCLEOTIDE SEQUENCE</scope>
    <source>
        <strain evidence="11">PCM 2298</strain>
        <plasmid evidence="11">pLlyPCM2298_2</plasmid>
    </source>
</reference>
<dbReference type="InterPro" id="IPR036890">
    <property type="entry name" value="HATPase_C_sf"/>
</dbReference>
<sequence>MNEFIIFDFAILCLIYSENIGISISLYGFITLISGDCFVNYSFLSQTSSLLIYGELLWLLGLIFILFGTVTILSNKNYVITNWFSRTNTIKNELAFWSFGTSILSFLLFFTIAYFFSAINKQLLLGLPLFVMMYSVIVVISSIIMGKRFEAPFKKLTDNVEALLAQNRKNDIDDNFTTQEFIFLQRFIVDAFEIKEQKERVQQAMINLTTQVAHDIRSPLAAINTVVSDVASIPENKRIMIRNAAKRINDIANNLLLQTKDNFSDLHDCNTDNNSFPELLFVVLDNIVSEKRYEYYKSNVSIVLKGSDCSYNCFSNINLGSFKRVLSNLINNSIEAVNSQGSVVISLTCNDTAVEIIIEDNGCGIPPDILPKITEQGFSFNKKNGAGFGLSYAKQYLELIDGKMHIHSEKNIGTKIIISLNRCLPPSWFCDSLNIQKGFKIVVLDDDLSIHEAWDQRFSHISFVKIIHFYNVSELLQYEFELCKQVLYLVDYELLGDAKNGLDVIEELKLNDNAILVTSSFEDITIRTRCENIGVKIIPKSYVPYIEINLLPSIENQSSMVFIDNDEMMRTTWAFAANNSAKNIALYSSLDEFLSVINDYGKDTIIYIDSDLGNNIKGEIESKKLFELGFTEIYLATGYSPREFGEIPWIKAIVGKSPPF</sequence>
<dbReference type="SUPFAM" id="SSF47384">
    <property type="entry name" value="Homodimeric domain of signal transducing histidine kinase"/>
    <property type="match status" value="1"/>
</dbReference>
<dbReference type="Pfam" id="PF02518">
    <property type="entry name" value="HATPase_c"/>
    <property type="match status" value="1"/>
</dbReference>
<dbReference type="CDD" id="cd00075">
    <property type="entry name" value="HATPase"/>
    <property type="match status" value="1"/>
</dbReference>
<dbReference type="CDD" id="cd00082">
    <property type="entry name" value="HisKA"/>
    <property type="match status" value="1"/>
</dbReference>
<dbReference type="EMBL" id="CP071529">
    <property type="protein sequence ID" value="USQ15559.1"/>
    <property type="molecule type" value="Genomic_DNA"/>
</dbReference>
<protein>
    <recommendedName>
        <fullName evidence="2">histidine kinase</fullName>
        <ecNumber evidence="2">2.7.13.3</ecNumber>
    </recommendedName>
</protein>
<evidence type="ECO:0000256" key="6">
    <source>
        <dbReference type="ARBA" id="ARBA00022777"/>
    </source>
</evidence>
<evidence type="ECO:0000313" key="11">
    <source>
        <dbReference type="EMBL" id="USQ15559.1"/>
    </source>
</evidence>
<evidence type="ECO:0000256" key="8">
    <source>
        <dbReference type="ARBA" id="ARBA00023012"/>
    </source>
</evidence>
<dbReference type="PRINTS" id="PR00344">
    <property type="entry name" value="BCTRLSENSOR"/>
</dbReference>
<dbReference type="RefSeq" id="WP_252582798.1">
    <property type="nucleotide sequence ID" value="NZ_CP071529.1"/>
</dbReference>
<gene>
    <name evidence="11" type="ORF">J2N86_15535</name>
</gene>
<dbReference type="SMART" id="SM00387">
    <property type="entry name" value="HATPase_c"/>
    <property type="match status" value="1"/>
</dbReference>
<dbReference type="InterPro" id="IPR005467">
    <property type="entry name" value="His_kinase_dom"/>
</dbReference>
<keyword evidence="5" id="KW-0547">Nucleotide-binding</keyword>
<evidence type="ECO:0000256" key="3">
    <source>
        <dbReference type="ARBA" id="ARBA00022553"/>
    </source>
</evidence>
<keyword evidence="11" id="KW-0614">Plasmid</keyword>
<keyword evidence="3" id="KW-0597">Phosphoprotein</keyword>
<organism evidence="11 12">
    <name type="scientific">Legionella lytica</name>
    <dbReference type="NCBI Taxonomy" id="96232"/>
    <lineage>
        <taxon>Bacteria</taxon>
        <taxon>Pseudomonadati</taxon>
        <taxon>Pseudomonadota</taxon>
        <taxon>Gammaproteobacteria</taxon>
        <taxon>Legionellales</taxon>
        <taxon>Legionellaceae</taxon>
        <taxon>Legionella</taxon>
    </lineage>
</organism>
<comment type="catalytic activity">
    <reaction evidence="1">
        <text>ATP + protein L-histidine = ADP + protein N-phospho-L-histidine.</text>
        <dbReference type="EC" id="2.7.13.3"/>
    </reaction>
</comment>
<evidence type="ECO:0000256" key="5">
    <source>
        <dbReference type="ARBA" id="ARBA00022741"/>
    </source>
</evidence>
<dbReference type="SUPFAM" id="SSF55874">
    <property type="entry name" value="ATPase domain of HSP90 chaperone/DNA topoisomerase II/histidine kinase"/>
    <property type="match status" value="1"/>
</dbReference>
<geneLocation type="plasmid" evidence="11 12">
    <name>pLlyPCM2298_2</name>
</geneLocation>
<dbReference type="PROSITE" id="PS50109">
    <property type="entry name" value="HIS_KIN"/>
    <property type="match status" value="1"/>
</dbReference>
<dbReference type="PANTHER" id="PTHR43065">
    <property type="entry name" value="SENSOR HISTIDINE KINASE"/>
    <property type="match status" value="1"/>
</dbReference>
<evidence type="ECO:0000313" key="12">
    <source>
        <dbReference type="Proteomes" id="UP001057474"/>
    </source>
</evidence>
<dbReference type="InterPro" id="IPR004358">
    <property type="entry name" value="Sig_transdc_His_kin-like_C"/>
</dbReference>
<evidence type="ECO:0000256" key="2">
    <source>
        <dbReference type="ARBA" id="ARBA00012438"/>
    </source>
</evidence>
<keyword evidence="12" id="KW-1185">Reference proteome</keyword>
<evidence type="ECO:0000256" key="9">
    <source>
        <dbReference type="SAM" id="Phobius"/>
    </source>
</evidence>
<dbReference type="GO" id="GO:0016301">
    <property type="term" value="F:kinase activity"/>
    <property type="evidence" value="ECO:0007669"/>
    <property type="project" value="UniProtKB-KW"/>
</dbReference>
<dbReference type="Proteomes" id="UP001057474">
    <property type="component" value="Plasmid pLlyPCM2298_2"/>
</dbReference>
<feature type="domain" description="Histidine kinase" evidence="10">
    <location>
        <begin position="211"/>
        <end position="424"/>
    </location>
</feature>